<dbReference type="PANTHER" id="PTHR35605">
    <property type="entry name" value="ECP2 EFFECTOR PROTEIN DOMAIN-CONTAINING PROTEIN-RELATED"/>
    <property type="match status" value="1"/>
</dbReference>
<evidence type="ECO:0008006" key="4">
    <source>
        <dbReference type="Google" id="ProtNLM"/>
    </source>
</evidence>
<dbReference type="HOGENOM" id="CLU_089018_0_0_1"/>
<protein>
    <recommendedName>
        <fullName evidence="4">SCP domain-containing protein</fullName>
    </recommendedName>
</protein>
<keyword evidence="3" id="KW-1185">Reference proteome</keyword>
<proteinExistence type="predicted"/>
<dbReference type="AlphaFoldDB" id="A0A0A1SV78"/>
<dbReference type="OrthoDB" id="3552888at2759"/>
<accession>A0A0A1SV78</accession>
<evidence type="ECO:0000256" key="1">
    <source>
        <dbReference type="SAM" id="SignalP"/>
    </source>
</evidence>
<gene>
    <name evidence="2" type="ORF">VHEMI04427</name>
</gene>
<reference evidence="2 3" key="1">
    <citation type="journal article" date="2015" name="Genome Announc.">
        <title>Draft Genome Sequence and Gene Annotation of the Entomopathogenic Fungus Verticillium hemipterigenum.</title>
        <authorList>
            <person name="Horn F."/>
            <person name="Habel A."/>
            <person name="Scharf D.H."/>
            <person name="Dworschak J."/>
            <person name="Brakhage A.A."/>
            <person name="Guthke R."/>
            <person name="Hertweck C."/>
            <person name="Linde J."/>
        </authorList>
    </citation>
    <scope>NUCLEOTIDE SEQUENCE [LARGE SCALE GENOMIC DNA]</scope>
</reference>
<dbReference type="EMBL" id="CDHN01000002">
    <property type="protein sequence ID" value="CEJ87474.1"/>
    <property type="molecule type" value="Genomic_DNA"/>
</dbReference>
<name>A0A0A1SV78_9HYPO</name>
<feature type="chain" id="PRO_5001979252" description="SCP domain-containing protein" evidence="1">
    <location>
        <begin position="19"/>
        <end position="205"/>
    </location>
</feature>
<evidence type="ECO:0000313" key="2">
    <source>
        <dbReference type="EMBL" id="CEJ87474.1"/>
    </source>
</evidence>
<dbReference type="Proteomes" id="UP000039046">
    <property type="component" value="Unassembled WGS sequence"/>
</dbReference>
<sequence length="205" mass="22063">MFANVFFATALLLGVATASPLSEDPLQGRTFEPIEWEVQATPGGEMIKMNGTVEAVHEQLLAINPNYEAEFAALEIETPAAEEEHALAKRTDFSTSKLNCFGRWRGATTKEVQDGINYLRKVPGRPTNGPGPGNCGRVSCSWNAAISWCNDTPNPKTLASYGSIADGAAWIKAYCLSGGDFAFTAGQIFHPTGWNVIVYNSGPCK</sequence>
<dbReference type="PANTHER" id="PTHR35605:SF1">
    <property type="entry name" value="ECP2 EFFECTOR PROTEIN DOMAIN-CONTAINING PROTEIN-RELATED"/>
    <property type="match status" value="1"/>
</dbReference>
<evidence type="ECO:0000313" key="3">
    <source>
        <dbReference type="Proteomes" id="UP000039046"/>
    </source>
</evidence>
<dbReference type="STRING" id="1531966.A0A0A1SV78"/>
<keyword evidence="1" id="KW-0732">Signal</keyword>
<organism evidence="2 3">
    <name type="scientific">[Torrubiella] hemipterigena</name>
    <dbReference type="NCBI Taxonomy" id="1531966"/>
    <lineage>
        <taxon>Eukaryota</taxon>
        <taxon>Fungi</taxon>
        <taxon>Dikarya</taxon>
        <taxon>Ascomycota</taxon>
        <taxon>Pezizomycotina</taxon>
        <taxon>Sordariomycetes</taxon>
        <taxon>Hypocreomycetidae</taxon>
        <taxon>Hypocreales</taxon>
        <taxon>Clavicipitaceae</taxon>
        <taxon>Clavicipitaceae incertae sedis</taxon>
        <taxon>'Torrubiella' clade</taxon>
    </lineage>
</organism>
<feature type="signal peptide" evidence="1">
    <location>
        <begin position="1"/>
        <end position="18"/>
    </location>
</feature>